<feature type="transmembrane region" description="Helical" evidence="5">
    <location>
        <begin position="137"/>
        <end position="154"/>
    </location>
</feature>
<dbReference type="GO" id="GO:0016020">
    <property type="term" value="C:membrane"/>
    <property type="evidence" value="ECO:0007669"/>
    <property type="project" value="UniProtKB-SubCell"/>
</dbReference>
<evidence type="ECO:0000313" key="7">
    <source>
        <dbReference type="EMBL" id="SFJ23365.1"/>
    </source>
</evidence>
<keyword evidence="4 5" id="KW-0472">Membrane</keyword>
<dbReference type="Proteomes" id="UP000199377">
    <property type="component" value="Unassembled WGS sequence"/>
</dbReference>
<evidence type="ECO:0000256" key="3">
    <source>
        <dbReference type="ARBA" id="ARBA00022989"/>
    </source>
</evidence>
<feature type="transmembrane region" description="Helical" evidence="5">
    <location>
        <begin position="69"/>
        <end position="90"/>
    </location>
</feature>
<reference evidence="7 8" key="1">
    <citation type="submission" date="2016-10" db="EMBL/GenBank/DDBJ databases">
        <authorList>
            <person name="de Groot N.N."/>
        </authorList>
    </citation>
    <scope>NUCLEOTIDE SEQUENCE [LARGE SCALE GENOMIC DNA]</scope>
    <source>
        <strain evidence="7 8">CGMCC 1.11030</strain>
    </source>
</reference>
<evidence type="ECO:0000259" key="6">
    <source>
        <dbReference type="Pfam" id="PF07298"/>
    </source>
</evidence>
<evidence type="ECO:0000256" key="2">
    <source>
        <dbReference type="ARBA" id="ARBA00022692"/>
    </source>
</evidence>
<name>A0A1I3PPF4_9RHOB</name>
<comment type="subcellular location">
    <subcellularLocation>
        <location evidence="1">Membrane</location>
        <topology evidence="1">Multi-pass membrane protein</topology>
    </subcellularLocation>
</comment>
<accession>A0A1I3PPF4</accession>
<keyword evidence="3 5" id="KW-1133">Transmembrane helix</keyword>
<dbReference type="AlphaFoldDB" id="A0A1I3PPF4"/>
<protein>
    <submittedName>
        <fullName evidence="7">Uncharacterized membrane protein</fullName>
    </submittedName>
</protein>
<feature type="transmembrane region" description="Helical" evidence="5">
    <location>
        <begin position="189"/>
        <end position="210"/>
    </location>
</feature>
<dbReference type="Pfam" id="PF07298">
    <property type="entry name" value="NnrU"/>
    <property type="match status" value="1"/>
</dbReference>
<gene>
    <name evidence="7" type="ORF">SAMN05216258_11916</name>
</gene>
<dbReference type="OrthoDB" id="7828645at2"/>
<keyword evidence="2 5" id="KW-0812">Transmembrane</keyword>
<dbReference type="STRING" id="1114924.SAMN05216258_11916"/>
<feature type="domain" description="NnrU" evidence="6">
    <location>
        <begin position="4"/>
        <end position="215"/>
    </location>
</feature>
<evidence type="ECO:0000256" key="1">
    <source>
        <dbReference type="ARBA" id="ARBA00004141"/>
    </source>
</evidence>
<dbReference type="EMBL" id="FOQH01000019">
    <property type="protein sequence ID" value="SFJ23365.1"/>
    <property type="molecule type" value="Genomic_DNA"/>
</dbReference>
<feature type="transmembrane region" description="Helical" evidence="5">
    <location>
        <begin position="35"/>
        <end position="57"/>
    </location>
</feature>
<dbReference type="InterPro" id="IPR009915">
    <property type="entry name" value="NnrU_dom"/>
</dbReference>
<evidence type="ECO:0000256" key="5">
    <source>
        <dbReference type="SAM" id="Phobius"/>
    </source>
</evidence>
<sequence length="219" mass="22489">MLEFALAFAAFLAAHVVPAASGLRTAAVARLGRRAWVIGYSLVSVGLLAWLVSAAARAPYVELWAPGRAAALAPFAAMPLACVLLVAGAGRANPVSVSFRGGAADAARPGVLAITRHPILWAFALWGGSHALANGDLVSVVMFGGFALFALVGMRGLERRARRRGEAAAFGLASGPPGARLRRAASWRLAAEAGLGLALFLVLLALHGPVLGVDPTAWL</sequence>
<keyword evidence="8" id="KW-1185">Reference proteome</keyword>
<evidence type="ECO:0000256" key="4">
    <source>
        <dbReference type="ARBA" id="ARBA00023136"/>
    </source>
</evidence>
<dbReference type="RefSeq" id="WP_092865975.1">
    <property type="nucleotide sequence ID" value="NZ_FOQH01000019.1"/>
</dbReference>
<organism evidence="7 8">
    <name type="scientific">Albimonas pacifica</name>
    <dbReference type="NCBI Taxonomy" id="1114924"/>
    <lineage>
        <taxon>Bacteria</taxon>
        <taxon>Pseudomonadati</taxon>
        <taxon>Pseudomonadota</taxon>
        <taxon>Alphaproteobacteria</taxon>
        <taxon>Rhodobacterales</taxon>
        <taxon>Paracoccaceae</taxon>
        <taxon>Albimonas</taxon>
    </lineage>
</organism>
<proteinExistence type="predicted"/>
<evidence type="ECO:0000313" key="8">
    <source>
        <dbReference type="Proteomes" id="UP000199377"/>
    </source>
</evidence>